<dbReference type="EMBL" id="CM003381">
    <property type="protein sequence ID" value="KOM58103.1"/>
    <property type="molecule type" value="Genomic_DNA"/>
</dbReference>
<protein>
    <submittedName>
        <fullName evidence="2">Uncharacterized protein</fullName>
    </submittedName>
</protein>
<evidence type="ECO:0000313" key="3">
    <source>
        <dbReference type="Proteomes" id="UP000053144"/>
    </source>
</evidence>
<feature type="compositionally biased region" description="Acidic residues" evidence="1">
    <location>
        <begin position="43"/>
        <end position="59"/>
    </location>
</feature>
<dbReference type="Proteomes" id="UP000053144">
    <property type="component" value="Chromosome 11"/>
</dbReference>
<sequence>MPRGSSHAQTTTKDLYLLKAFKENIQIAAEEESGGEGSTPEVSTEEELQEEESMDEDVAGECNSDMPLGTYLKKKNKKKT</sequence>
<accession>A0A0L9VT34</accession>
<organism evidence="2 3">
    <name type="scientific">Phaseolus angularis</name>
    <name type="common">Azuki bean</name>
    <name type="synonym">Vigna angularis</name>
    <dbReference type="NCBI Taxonomy" id="3914"/>
    <lineage>
        <taxon>Eukaryota</taxon>
        <taxon>Viridiplantae</taxon>
        <taxon>Streptophyta</taxon>
        <taxon>Embryophyta</taxon>
        <taxon>Tracheophyta</taxon>
        <taxon>Spermatophyta</taxon>
        <taxon>Magnoliopsida</taxon>
        <taxon>eudicotyledons</taxon>
        <taxon>Gunneridae</taxon>
        <taxon>Pentapetalae</taxon>
        <taxon>rosids</taxon>
        <taxon>fabids</taxon>
        <taxon>Fabales</taxon>
        <taxon>Fabaceae</taxon>
        <taxon>Papilionoideae</taxon>
        <taxon>50 kb inversion clade</taxon>
        <taxon>NPAAA clade</taxon>
        <taxon>indigoferoid/millettioid clade</taxon>
        <taxon>Phaseoleae</taxon>
        <taxon>Vigna</taxon>
    </lineage>
</organism>
<dbReference type="Gramene" id="KOM58103">
    <property type="protein sequence ID" value="KOM58103"/>
    <property type="gene ID" value="LR48_Vigan11g113700"/>
</dbReference>
<dbReference type="AlphaFoldDB" id="A0A0L9VT34"/>
<proteinExistence type="predicted"/>
<reference evidence="3" key="1">
    <citation type="journal article" date="2015" name="Proc. Natl. Acad. Sci. U.S.A.">
        <title>Genome sequencing of adzuki bean (Vigna angularis) provides insight into high starch and low fat accumulation and domestication.</title>
        <authorList>
            <person name="Yang K."/>
            <person name="Tian Z."/>
            <person name="Chen C."/>
            <person name="Luo L."/>
            <person name="Zhao B."/>
            <person name="Wang Z."/>
            <person name="Yu L."/>
            <person name="Li Y."/>
            <person name="Sun Y."/>
            <person name="Li W."/>
            <person name="Chen Y."/>
            <person name="Li Y."/>
            <person name="Zhang Y."/>
            <person name="Ai D."/>
            <person name="Zhao J."/>
            <person name="Shang C."/>
            <person name="Ma Y."/>
            <person name="Wu B."/>
            <person name="Wang M."/>
            <person name="Gao L."/>
            <person name="Sun D."/>
            <person name="Zhang P."/>
            <person name="Guo F."/>
            <person name="Wang W."/>
            <person name="Li Y."/>
            <person name="Wang J."/>
            <person name="Varshney R.K."/>
            <person name="Wang J."/>
            <person name="Ling H.Q."/>
            <person name="Wan P."/>
        </authorList>
    </citation>
    <scope>NUCLEOTIDE SEQUENCE</scope>
    <source>
        <strain evidence="3">cv. Jingnong 6</strain>
    </source>
</reference>
<evidence type="ECO:0000256" key="1">
    <source>
        <dbReference type="SAM" id="MobiDB-lite"/>
    </source>
</evidence>
<name>A0A0L9VT34_PHAAN</name>
<evidence type="ECO:0000313" key="2">
    <source>
        <dbReference type="EMBL" id="KOM58103.1"/>
    </source>
</evidence>
<gene>
    <name evidence="2" type="ORF">LR48_Vigan11g113700</name>
</gene>
<feature type="region of interest" description="Disordered" evidence="1">
    <location>
        <begin position="29"/>
        <end position="80"/>
    </location>
</feature>